<dbReference type="PRINTS" id="PR00070">
    <property type="entry name" value="DHFR"/>
</dbReference>
<dbReference type="GO" id="GO:0070401">
    <property type="term" value="F:NADP+ binding"/>
    <property type="evidence" value="ECO:0007669"/>
    <property type="project" value="UniProtKB-ARBA"/>
</dbReference>
<accession>A0A3G8ZTZ2</accession>
<proteinExistence type="inferred from homology"/>
<evidence type="ECO:0000256" key="8">
    <source>
        <dbReference type="ARBA" id="ARBA00025067"/>
    </source>
</evidence>
<dbReference type="FunFam" id="3.40.430.10:FF:000001">
    <property type="entry name" value="Dihydrofolate reductase"/>
    <property type="match status" value="1"/>
</dbReference>
<evidence type="ECO:0000256" key="6">
    <source>
        <dbReference type="ARBA" id="ARBA00022857"/>
    </source>
</evidence>
<keyword evidence="6 9" id="KW-0521">NADP</keyword>
<dbReference type="EC" id="1.5.1.3" evidence="3 9"/>
<dbReference type="AlphaFoldDB" id="A0A3G8ZTZ2"/>
<organism evidence="12 13">
    <name type="scientific">Nakamurella antarctica</name>
    <dbReference type="NCBI Taxonomy" id="1902245"/>
    <lineage>
        <taxon>Bacteria</taxon>
        <taxon>Bacillati</taxon>
        <taxon>Actinomycetota</taxon>
        <taxon>Actinomycetes</taxon>
        <taxon>Nakamurellales</taxon>
        <taxon>Nakamurellaceae</taxon>
        <taxon>Nakamurella</taxon>
    </lineage>
</organism>
<dbReference type="Pfam" id="PF00186">
    <property type="entry name" value="DHFR_1"/>
    <property type="match status" value="1"/>
</dbReference>
<evidence type="ECO:0000256" key="7">
    <source>
        <dbReference type="ARBA" id="ARBA00023002"/>
    </source>
</evidence>
<dbReference type="PROSITE" id="PS51330">
    <property type="entry name" value="DHFR_2"/>
    <property type="match status" value="1"/>
</dbReference>
<evidence type="ECO:0000256" key="4">
    <source>
        <dbReference type="ARBA" id="ARBA00018886"/>
    </source>
</evidence>
<dbReference type="GO" id="GO:0004146">
    <property type="term" value="F:dihydrofolate reductase activity"/>
    <property type="evidence" value="ECO:0007669"/>
    <property type="project" value="UniProtKB-EC"/>
</dbReference>
<dbReference type="EMBL" id="CP034170">
    <property type="protein sequence ID" value="AZI57944.1"/>
    <property type="molecule type" value="Genomic_DNA"/>
</dbReference>
<dbReference type="GO" id="GO:0046452">
    <property type="term" value="P:dihydrofolate metabolic process"/>
    <property type="evidence" value="ECO:0007669"/>
    <property type="project" value="TreeGrafter"/>
</dbReference>
<dbReference type="PROSITE" id="PS00075">
    <property type="entry name" value="DHFR_1"/>
    <property type="match status" value="1"/>
</dbReference>
<dbReference type="OrthoDB" id="9804315at2"/>
<dbReference type="InterPro" id="IPR001796">
    <property type="entry name" value="DHFR_dom"/>
</dbReference>
<evidence type="ECO:0000256" key="5">
    <source>
        <dbReference type="ARBA" id="ARBA00022563"/>
    </source>
</evidence>
<dbReference type="UniPathway" id="UPA00077">
    <property type="reaction ID" value="UER00158"/>
</dbReference>
<dbReference type="RefSeq" id="WP_124798822.1">
    <property type="nucleotide sequence ID" value="NZ_CP034170.1"/>
</dbReference>
<dbReference type="GO" id="GO:0005829">
    <property type="term" value="C:cytosol"/>
    <property type="evidence" value="ECO:0007669"/>
    <property type="project" value="TreeGrafter"/>
</dbReference>
<keyword evidence="7 9" id="KW-0560">Oxidoreductase</keyword>
<dbReference type="SUPFAM" id="SSF53597">
    <property type="entry name" value="Dihydrofolate reductase-like"/>
    <property type="match status" value="1"/>
</dbReference>
<gene>
    <name evidence="12" type="ORF">EH165_07105</name>
</gene>
<dbReference type="GO" id="GO:0046655">
    <property type="term" value="P:folic acid metabolic process"/>
    <property type="evidence" value="ECO:0007669"/>
    <property type="project" value="TreeGrafter"/>
</dbReference>
<dbReference type="GO" id="GO:0006730">
    <property type="term" value="P:one-carbon metabolic process"/>
    <property type="evidence" value="ECO:0007669"/>
    <property type="project" value="UniProtKB-KW"/>
</dbReference>
<evidence type="ECO:0000256" key="10">
    <source>
        <dbReference type="RuleBase" id="RU004474"/>
    </source>
</evidence>
<dbReference type="InterPro" id="IPR017925">
    <property type="entry name" value="DHFR_CS"/>
</dbReference>
<evidence type="ECO:0000259" key="11">
    <source>
        <dbReference type="PROSITE" id="PS51330"/>
    </source>
</evidence>
<dbReference type="CDD" id="cd00209">
    <property type="entry name" value="DHFR"/>
    <property type="match status" value="1"/>
</dbReference>
<feature type="domain" description="DHFR" evidence="11">
    <location>
        <begin position="2"/>
        <end position="153"/>
    </location>
</feature>
<comment type="catalytic activity">
    <reaction evidence="9">
        <text>(6S)-5,6,7,8-tetrahydrofolate + NADP(+) = 7,8-dihydrofolate + NADPH + H(+)</text>
        <dbReference type="Rhea" id="RHEA:15009"/>
        <dbReference type="ChEBI" id="CHEBI:15378"/>
        <dbReference type="ChEBI" id="CHEBI:57451"/>
        <dbReference type="ChEBI" id="CHEBI:57453"/>
        <dbReference type="ChEBI" id="CHEBI:57783"/>
        <dbReference type="ChEBI" id="CHEBI:58349"/>
        <dbReference type="EC" id="1.5.1.3"/>
    </reaction>
</comment>
<dbReference type="Gene3D" id="3.40.430.10">
    <property type="entry name" value="Dihydrofolate Reductase, subunit A"/>
    <property type="match status" value="1"/>
</dbReference>
<dbReference type="InterPro" id="IPR012259">
    <property type="entry name" value="DHFR"/>
</dbReference>
<dbReference type="PANTHER" id="PTHR48069">
    <property type="entry name" value="DIHYDROFOLATE REDUCTASE"/>
    <property type="match status" value="1"/>
</dbReference>
<protein>
    <recommendedName>
        <fullName evidence="4 9">Dihydrofolate reductase</fullName>
        <ecNumber evidence="3 9">1.5.1.3</ecNumber>
    </recommendedName>
</protein>
<dbReference type="PIRSF" id="PIRSF000194">
    <property type="entry name" value="DHFR"/>
    <property type="match status" value="1"/>
</dbReference>
<evidence type="ECO:0000256" key="3">
    <source>
        <dbReference type="ARBA" id="ARBA00012856"/>
    </source>
</evidence>
<dbReference type="InterPro" id="IPR024072">
    <property type="entry name" value="DHFR-like_dom_sf"/>
</dbReference>
<evidence type="ECO:0000256" key="1">
    <source>
        <dbReference type="ARBA" id="ARBA00004903"/>
    </source>
</evidence>
<comment type="pathway">
    <text evidence="1 9">Cofactor biosynthesis; tetrahydrofolate biosynthesis; 5,6,7,8-tetrahydrofolate from 7,8-dihydrofolate: step 1/1.</text>
</comment>
<reference evidence="12 13" key="1">
    <citation type="submission" date="2018-11" db="EMBL/GenBank/DDBJ databases">
        <authorList>
            <person name="Da X."/>
        </authorList>
    </citation>
    <scope>NUCLEOTIDE SEQUENCE [LARGE SCALE GENOMIC DNA]</scope>
    <source>
        <strain evidence="12 13">S14-144</strain>
    </source>
</reference>
<dbReference type="GO" id="GO:0046654">
    <property type="term" value="P:tetrahydrofolate biosynthetic process"/>
    <property type="evidence" value="ECO:0007669"/>
    <property type="project" value="UniProtKB-UniPathway"/>
</dbReference>
<evidence type="ECO:0000256" key="2">
    <source>
        <dbReference type="ARBA" id="ARBA00009539"/>
    </source>
</evidence>
<comment type="similarity">
    <text evidence="2 9 10">Belongs to the dihydrofolate reductase family.</text>
</comment>
<dbReference type="KEGG" id="nak:EH165_07105"/>
<evidence type="ECO:0000256" key="9">
    <source>
        <dbReference type="PIRNR" id="PIRNR000194"/>
    </source>
</evidence>
<keyword evidence="5 9" id="KW-0554">One-carbon metabolism</keyword>
<evidence type="ECO:0000313" key="13">
    <source>
        <dbReference type="Proteomes" id="UP000268084"/>
    </source>
</evidence>
<dbReference type="Proteomes" id="UP000268084">
    <property type="component" value="Chromosome"/>
</dbReference>
<name>A0A3G8ZTZ2_9ACTN</name>
<keyword evidence="13" id="KW-1185">Reference proteome</keyword>
<sequence length="153" mass="16788">MSITLIAAVSSNGVIGRDNDLPWRIPADLKHFKELTIGKTLLMGRRTYDSIGRALPGRTTVVVTRQEQWSAPGVTTVRSIQEALDLAAGDELMVAGGGDLYAQLMPTADRLEITHIAQIVEGDTYFPHIDPAQWTELSRQEGDGYSFVSYGRI</sequence>
<evidence type="ECO:0000313" key="12">
    <source>
        <dbReference type="EMBL" id="AZI57944.1"/>
    </source>
</evidence>
<reference evidence="12 13" key="2">
    <citation type="submission" date="2018-12" db="EMBL/GenBank/DDBJ databases">
        <title>Nakamurella antarcticus sp. nov., isolated from Antarctica South Shetland Islands soil.</title>
        <authorList>
            <person name="Peng F."/>
        </authorList>
    </citation>
    <scope>NUCLEOTIDE SEQUENCE [LARGE SCALE GENOMIC DNA]</scope>
    <source>
        <strain evidence="12 13">S14-144</strain>
    </source>
</reference>
<dbReference type="PANTHER" id="PTHR48069:SF3">
    <property type="entry name" value="DIHYDROFOLATE REDUCTASE"/>
    <property type="match status" value="1"/>
</dbReference>
<comment type="function">
    <text evidence="8 9">Key enzyme in folate metabolism. Catalyzes an essential reaction for de novo glycine and purine synthesis, and for DNA precursor synthesis.</text>
</comment>